<dbReference type="AlphaFoldDB" id="A0A3R7LPR0"/>
<dbReference type="Gene3D" id="1.10.260.40">
    <property type="entry name" value="lambda repressor-like DNA-binding domains"/>
    <property type="match status" value="1"/>
</dbReference>
<reference evidence="2" key="1">
    <citation type="submission" date="2018-05" db="EMBL/GenBank/DDBJ databases">
        <title>Reclassification of Methylarcula marina and Methylarcula terricola as Paracoccus methylarcula sp.nov., comb.nov. and Paracoccus terricola comb.nov.</title>
        <authorList>
            <person name="Shmareva M.N."/>
            <person name="Doronina N.V."/>
            <person name="Vasilenko O.V."/>
            <person name="Tarlachkov S.V."/>
            <person name="Trotsenko Y.A."/>
        </authorList>
    </citation>
    <scope>NUCLEOTIDE SEQUENCE [LARGE SCALE GENOMIC DNA]</scope>
    <source>
        <strain evidence="2">VKM B-2159</strain>
    </source>
</reference>
<evidence type="ECO:0000259" key="1">
    <source>
        <dbReference type="PROSITE" id="PS50943"/>
    </source>
</evidence>
<dbReference type="InterPro" id="IPR001387">
    <property type="entry name" value="Cro/C1-type_HTH"/>
</dbReference>
<proteinExistence type="predicted"/>
<dbReference type="InterPro" id="IPR010982">
    <property type="entry name" value="Lambda_DNA-bd_dom_sf"/>
</dbReference>
<name>A0A3R7LPR0_9RHOB</name>
<dbReference type="CDD" id="cd00093">
    <property type="entry name" value="HTH_XRE"/>
    <property type="match status" value="1"/>
</dbReference>
<accession>A0A3R7LPR0</accession>
<evidence type="ECO:0000313" key="3">
    <source>
        <dbReference type="Proteomes" id="UP000238137"/>
    </source>
</evidence>
<dbReference type="EMBL" id="PXNQ02000005">
    <property type="protein sequence ID" value="RNF34558.1"/>
    <property type="molecule type" value="Genomic_DNA"/>
</dbReference>
<dbReference type="SUPFAM" id="SSF47413">
    <property type="entry name" value="lambda repressor-like DNA-binding domains"/>
    <property type="match status" value="1"/>
</dbReference>
<feature type="domain" description="HTH cro/C1-type" evidence="1">
    <location>
        <begin position="19"/>
        <end position="63"/>
    </location>
</feature>
<protein>
    <submittedName>
        <fullName evidence="2">XRE family transcriptional regulator</fullName>
    </submittedName>
</protein>
<dbReference type="PROSITE" id="PS50943">
    <property type="entry name" value="HTH_CROC1"/>
    <property type="match status" value="1"/>
</dbReference>
<comment type="caution">
    <text evidence="2">The sequence shown here is derived from an EMBL/GenBank/DDBJ whole genome shotgun (WGS) entry which is preliminary data.</text>
</comment>
<dbReference type="GO" id="GO:0003677">
    <property type="term" value="F:DNA binding"/>
    <property type="evidence" value="ECO:0007669"/>
    <property type="project" value="InterPro"/>
</dbReference>
<organism evidence="2 3">
    <name type="scientific">Paracoccus methylarcula</name>
    <dbReference type="NCBI Taxonomy" id="72022"/>
    <lineage>
        <taxon>Bacteria</taxon>
        <taxon>Pseudomonadati</taxon>
        <taxon>Pseudomonadota</taxon>
        <taxon>Alphaproteobacteria</taxon>
        <taxon>Rhodobacterales</taxon>
        <taxon>Paracoccaceae</taxon>
        <taxon>Paracoccus</taxon>
    </lineage>
</organism>
<dbReference type="Proteomes" id="UP000238137">
    <property type="component" value="Unassembled WGS sequence"/>
</dbReference>
<dbReference type="OrthoDB" id="8902678at2"/>
<gene>
    <name evidence="2" type="ORF">A7A09_008945</name>
</gene>
<sequence length="262" mass="30373">MKDPAFVENLRFACSTRPSVSQICREIGVNRQQFNRYISGETLPSAYNLARIAGYFGMEAKSFRLRPEIFRDRFNQPGGNLSGDRVLNDGFPGDIDGLRRHLGFYQTYHRSMSWPDHVVCSCARLYERDGSVHVKSIERINDPENEIRQFSRYVGLAAFWRQRIFVVERTTGPQSMIAETILTPFGEHQRVYLKGITIGVSWRKENLPYSSRMIWRYLGRDVDYRILLRNCGILQADSRHLPPTVRKFLNAPLSECQTIPTM</sequence>
<keyword evidence="3" id="KW-1185">Reference proteome</keyword>
<evidence type="ECO:0000313" key="2">
    <source>
        <dbReference type="EMBL" id="RNF34558.1"/>
    </source>
</evidence>